<dbReference type="InterPro" id="IPR036291">
    <property type="entry name" value="NAD(P)-bd_dom_sf"/>
</dbReference>
<dbReference type="EMBL" id="JAEAOA010002037">
    <property type="protein sequence ID" value="KAK3597347.1"/>
    <property type="molecule type" value="Genomic_DNA"/>
</dbReference>
<proteinExistence type="inferred from homology"/>
<evidence type="ECO:0000313" key="5">
    <source>
        <dbReference type="Proteomes" id="UP001195483"/>
    </source>
</evidence>
<sequence length="276" mass="30915">MALATRLQKASADQVPVDITINLKTLQFQSALTEEEKELLFLRARSHALTVFACAQATYLVSILNEARQMWTKLKMPKKPSVRILSDRQSLDPVKVGILGCGRLGSQLAHCFLTFGNINPKDIIISTRRPEILENLINKGVDCFNDNIKLVTTSHIVFLCVLPSQIPAVAEEVKNHIPQTLFLYSFSSSCPTKKLVQMFGTFNIIRPDFICSEENKNSEWDYSLNVSMALEHKEFILKTCPLAPKTGNTGYYSQGDVPSSQNRSFTTTGICENDKH</sequence>
<feature type="compositionally biased region" description="Polar residues" evidence="2">
    <location>
        <begin position="252"/>
        <end position="270"/>
    </location>
</feature>
<dbReference type="Gene3D" id="3.40.50.720">
    <property type="entry name" value="NAD(P)-binding Rossmann-like Domain"/>
    <property type="match status" value="1"/>
</dbReference>
<feature type="domain" description="Pyrroline-5-carboxylate reductase catalytic N-terminal" evidence="3">
    <location>
        <begin position="95"/>
        <end position="176"/>
    </location>
</feature>
<comment type="similarity">
    <text evidence="1">Belongs to the pyrroline-5-carboxylate reductase family.</text>
</comment>
<protein>
    <recommendedName>
        <fullName evidence="3">Pyrroline-5-carboxylate reductase catalytic N-terminal domain-containing protein</fullName>
    </recommendedName>
</protein>
<gene>
    <name evidence="4" type="ORF">CHS0354_034590</name>
</gene>
<keyword evidence="5" id="KW-1185">Reference proteome</keyword>
<evidence type="ECO:0000256" key="2">
    <source>
        <dbReference type="SAM" id="MobiDB-lite"/>
    </source>
</evidence>
<dbReference type="PANTHER" id="PTHR11645:SF58">
    <property type="entry name" value="NADP-DEPENDENT OXIDOREDUCTASE DOMAIN-CONTAINING PROTEIN 1"/>
    <property type="match status" value="1"/>
</dbReference>
<dbReference type="SUPFAM" id="SSF51735">
    <property type="entry name" value="NAD(P)-binding Rossmann-fold domains"/>
    <property type="match status" value="1"/>
</dbReference>
<organism evidence="4 5">
    <name type="scientific">Potamilus streckersoni</name>
    <dbReference type="NCBI Taxonomy" id="2493646"/>
    <lineage>
        <taxon>Eukaryota</taxon>
        <taxon>Metazoa</taxon>
        <taxon>Spiralia</taxon>
        <taxon>Lophotrochozoa</taxon>
        <taxon>Mollusca</taxon>
        <taxon>Bivalvia</taxon>
        <taxon>Autobranchia</taxon>
        <taxon>Heteroconchia</taxon>
        <taxon>Palaeoheterodonta</taxon>
        <taxon>Unionida</taxon>
        <taxon>Unionoidea</taxon>
        <taxon>Unionidae</taxon>
        <taxon>Ambleminae</taxon>
        <taxon>Lampsilini</taxon>
        <taxon>Potamilus</taxon>
    </lineage>
</organism>
<name>A0AAE0W1U8_9BIVA</name>
<dbReference type="Pfam" id="PF03807">
    <property type="entry name" value="F420_oxidored"/>
    <property type="match status" value="1"/>
</dbReference>
<dbReference type="PANTHER" id="PTHR11645">
    <property type="entry name" value="PYRROLINE-5-CARBOXYLATE REDUCTASE"/>
    <property type="match status" value="1"/>
</dbReference>
<evidence type="ECO:0000259" key="3">
    <source>
        <dbReference type="Pfam" id="PF03807"/>
    </source>
</evidence>
<evidence type="ECO:0000256" key="1">
    <source>
        <dbReference type="ARBA" id="ARBA00005525"/>
    </source>
</evidence>
<dbReference type="AlphaFoldDB" id="A0AAE0W1U8"/>
<evidence type="ECO:0000313" key="4">
    <source>
        <dbReference type="EMBL" id="KAK3597347.1"/>
    </source>
</evidence>
<reference evidence="4" key="3">
    <citation type="submission" date="2023-05" db="EMBL/GenBank/DDBJ databases">
        <authorList>
            <person name="Smith C.H."/>
        </authorList>
    </citation>
    <scope>NUCLEOTIDE SEQUENCE</scope>
    <source>
        <strain evidence="4">CHS0354</strain>
        <tissue evidence="4">Mantle</tissue>
    </source>
</reference>
<reference evidence="4" key="1">
    <citation type="journal article" date="2021" name="Genome Biol. Evol.">
        <title>A High-Quality Reference Genome for a Parasitic Bivalve with Doubly Uniparental Inheritance (Bivalvia: Unionida).</title>
        <authorList>
            <person name="Smith C.H."/>
        </authorList>
    </citation>
    <scope>NUCLEOTIDE SEQUENCE</scope>
    <source>
        <strain evidence="4">CHS0354</strain>
    </source>
</reference>
<dbReference type="GO" id="GO:0055129">
    <property type="term" value="P:L-proline biosynthetic process"/>
    <property type="evidence" value="ECO:0007669"/>
    <property type="project" value="TreeGrafter"/>
</dbReference>
<feature type="region of interest" description="Disordered" evidence="2">
    <location>
        <begin position="252"/>
        <end position="276"/>
    </location>
</feature>
<comment type="caution">
    <text evidence="4">The sequence shown here is derived from an EMBL/GenBank/DDBJ whole genome shotgun (WGS) entry which is preliminary data.</text>
</comment>
<dbReference type="Proteomes" id="UP001195483">
    <property type="component" value="Unassembled WGS sequence"/>
</dbReference>
<dbReference type="GO" id="GO:0004735">
    <property type="term" value="F:pyrroline-5-carboxylate reductase activity"/>
    <property type="evidence" value="ECO:0007669"/>
    <property type="project" value="TreeGrafter"/>
</dbReference>
<accession>A0AAE0W1U8</accession>
<reference evidence="4" key="2">
    <citation type="journal article" date="2021" name="Genome Biol. Evol.">
        <title>Developing a high-quality reference genome for a parasitic bivalve with doubly uniparental inheritance (Bivalvia: Unionida).</title>
        <authorList>
            <person name="Smith C.H."/>
        </authorList>
    </citation>
    <scope>NUCLEOTIDE SEQUENCE</scope>
    <source>
        <strain evidence="4">CHS0354</strain>
        <tissue evidence="4">Mantle</tissue>
    </source>
</reference>
<dbReference type="InterPro" id="IPR028939">
    <property type="entry name" value="P5C_Rdtase_cat_N"/>
</dbReference>